<keyword evidence="10 13" id="KW-0239">DNA-directed DNA polymerase</keyword>
<evidence type="ECO:0000259" key="15">
    <source>
        <dbReference type="SMART" id="SM00481"/>
    </source>
</evidence>
<dbReference type="InterPro" id="IPR029460">
    <property type="entry name" value="DNAPol_HHH"/>
</dbReference>
<protein>
    <recommendedName>
        <fullName evidence="4 13">Error-prone DNA polymerase</fullName>
        <ecNumber evidence="3 13">2.7.7.7</ecNumber>
    </recommendedName>
</protein>
<dbReference type="OrthoDB" id="9803237at2"/>
<dbReference type="InterPro" id="IPR004013">
    <property type="entry name" value="PHP_dom"/>
</dbReference>
<evidence type="ECO:0000256" key="7">
    <source>
        <dbReference type="ARBA" id="ARBA00022695"/>
    </source>
</evidence>
<evidence type="ECO:0000256" key="14">
    <source>
        <dbReference type="SAM" id="MobiDB-lite"/>
    </source>
</evidence>
<dbReference type="Pfam" id="PF01336">
    <property type="entry name" value="tRNA_anti-codon"/>
    <property type="match status" value="1"/>
</dbReference>
<dbReference type="GO" id="GO:0005737">
    <property type="term" value="C:cytoplasm"/>
    <property type="evidence" value="ECO:0007669"/>
    <property type="project" value="UniProtKB-SubCell"/>
</dbReference>
<evidence type="ECO:0000256" key="1">
    <source>
        <dbReference type="ARBA" id="ARBA00004496"/>
    </source>
</evidence>
<comment type="function">
    <text evidence="13">DNA polymerase involved in damage-induced mutagenesis and translesion synthesis (TLS). It is not the major replicative DNA polymerase.</text>
</comment>
<gene>
    <name evidence="13" type="primary">dnaE2</name>
    <name evidence="16" type="ORF">BCY88_33800</name>
</gene>
<keyword evidence="6 13" id="KW-0808">Transferase</keyword>
<evidence type="ECO:0000313" key="17">
    <source>
        <dbReference type="Proteomes" id="UP000283709"/>
    </source>
</evidence>
<dbReference type="InterPro" id="IPR004365">
    <property type="entry name" value="NA-bd_OB_tRNA"/>
</dbReference>
<keyword evidence="5 13" id="KW-0963">Cytoplasm</keyword>
<feature type="region of interest" description="Disordered" evidence="14">
    <location>
        <begin position="76"/>
        <end position="146"/>
    </location>
</feature>
<dbReference type="HAMAP" id="MF_01902">
    <property type="entry name" value="DNApol_error_prone"/>
    <property type="match status" value="1"/>
</dbReference>
<evidence type="ECO:0000256" key="11">
    <source>
        <dbReference type="ARBA" id="ARBA00023204"/>
    </source>
</evidence>
<keyword evidence="8 13" id="KW-0235">DNA replication</keyword>
<dbReference type="GO" id="GO:0003676">
    <property type="term" value="F:nucleic acid binding"/>
    <property type="evidence" value="ECO:0007669"/>
    <property type="project" value="InterPro"/>
</dbReference>
<dbReference type="Pfam" id="PF07733">
    <property type="entry name" value="DNA_pol3_alpha"/>
    <property type="match status" value="1"/>
</dbReference>
<feature type="domain" description="Polymerase/histidinol phosphatase N-terminal" evidence="15">
    <location>
        <begin position="22"/>
        <end position="159"/>
    </location>
</feature>
<dbReference type="InterPro" id="IPR003141">
    <property type="entry name" value="Pol/His_phosphatase_N"/>
</dbReference>
<dbReference type="PANTHER" id="PTHR32294">
    <property type="entry name" value="DNA POLYMERASE III SUBUNIT ALPHA"/>
    <property type="match status" value="1"/>
</dbReference>
<proteinExistence type="inferred from homology"/>
<dbReference type="Pfam" id="PF17657">
    <property type="entry name" value="DNA_pol3_finger"/>
    <property type="match status" value="1"/>
</dbReference>
<keyword evidence="7 13" id="KW-0548">Nucleotidyltransferase</keyword>
<dbReference type="GO" id="GO:0003887">
    <property type="term" value="F:DNA-directed DNA polymerase activity"/>
    <property type="evidence" value="ECO:0007669"/>
    <property type="project" value="UniProtKB-UniRule"/>
</dbReference>
<accession>A0A3R7HEX2</accession>
<evidence type="ECO:0000256" key="2">
    <source>
        <dbReference type="ARBA" id="ARBA00007391"/>
    </source>
</evidence>
<evidence type="ECO:0000256" key="13">
    <source>
        <dbReference type="HAMAP-Rule" id="MF_01902"/>
    </source>
</evidence>
<dbReference type="NCBIfam" id="TIGR00594">
    <property type="entry name" value="polc"/>
    <property type="match status" value="1"/>
</dbReference>
<dbReference type="InterPro" id="IPR011708">
    <property type="entry name" value="DNA_pol3_alpha_NTPase_dom"/>
</dbReference>
<comment type="caution">
    <text evidence="16">The sequence shown here is derived from an EMBL/GenBank/DDBJ whole genome shotgun (WGS) entry which is preliminary data.</text>
</comment>
<feature type="compositionally biased region" description="Basic and acidic residues" evidence="14">
    <location>
        <begin position="76"/>
        <end position="91"/>
    </location>
</feature>
<organism evidence="16 17">
    <name type="scientific">Paraburkholderia fungorum</name>
    <dbReference type="NCBI Taxonomy" id="134537"/>
    <lineage>
        <taxon>Bacteria</taxon>
        <taxon>Pseudomonadati</taxon>
        <taxon>Pseudomonadota</taxon>
        <taxon>Betaproteobacteria</taxon>
        <taxon>Burkholderiales</taxon>
        <taxon>Burkholderiaceae</taxon>
        <taxon>Paraburkholderia</taxon>
    </lineage>
</organism>
<dbReference type="Pfam" id="PF14579">
    <property type="entry name" value="HHH_6"/>
    <property type="match status" value="1"/>
</dbReference>
<evidence type="ECO:0000256" key="10">
    <source>
        <dbReference type="ARBA" id="ARBA00022932"/>
    </source>
</evidence>
<dbReference type="CDD" id="cd07434">
    <property type="entry name" value="PHP_PolIIIA_DnaE2"/>
    <property type="match status" value="1"/>
</dbReference>
<comment type="subcellular location">
    <subcellularLocation>
        <location evidence="1 13">Cytoplasm</location>
    </subcellularLocation>
</comment>
<keyword evidence="11 13" id="KW-0234">DNA repair</keyword>
<dbReference type="InterPro" id="IPR023073">
    <property type="entry name" value="DnaE2"/>
</dbReference>
<dbReference type="NCBIfam" id="NF004225">
    <property type="entry name" value="PRK05672.1"/>
    <property type="match status" value="1"/>
</dbReference>
<dbReference type="EC" id="2.7.7.7" evidence="3 13"/>
<evidence type="ECO:0000256" key="9">
    <source>
        <dbReference type="ARBA" id="ARBA00022763"/>
    </source>
</evidence>
<dbReference type="EMBL" id="MCAS01000031">
    <property type="protein sequence ID" value="RKF39131.1"/>
    <property type="molecule type" value="Genomic_DNA"/>
</dbReference>
<sequence length="1214" mass="135282">MADSQVSGLLEPALAAQLPPYAELHCLTNFSFLRGASHPHELVERAMSCGYSALAITDECSLAGVVRAHTAVKEIEQERERQRKERDDKAKAAQAGTSLEEATEPVAEKPACSQQETTQPETTEPETTQPETTEPEATNQETLKPIPQLIIGSELNLTDDAGEPFCTLVALATNRNGYGNLSELITLARSRADKGSYRLSPSDFTDSLPHLGHLKTLPDCVLILVPQRTATLSHTLRCAHWLASFAPQRSWIALELWQTGSDDLQIDALRMISKASGLPLVAAGGVLMHVRSRKPLQDTLTAIGLVTPLSACGHALEANAERHMRTRVRLGKLYPRDTLEETLRIAALCRFSLSELEYEYPEELVPAGESPSSYLRKLVMAGAMERWPKGMDLKRIGQIETELKLIADLKYEKYFLTVHDIVSFARSRNILCQGRGSAANSIVCYCLHVTEIDPASMNMLIERFISRARNEPPDIDIDFEHQRREEVIQYIYGKYGRHRAALTATLITYHARSALKDVGKALGLEASLIERISKSQQWWDGADAVAKYLAEAGFAANSHITQHLIRLTKELRSFPRHLSQHVGGFVIAKDKLSRLVPIENATMKDRSVIEWDKDDIDALKLLKVDVLALGMLSAIRRALEFVALRRGLPKFRMQDIPREDRAVYEMCGHADTIGVFQIESRAQQSMLPRLKPNKYYDLVIEVAIVRPGPIQGGMVHPYLRRKQNLEAVDYAKEELRPVLERTLGVPIFQEQVMHLAMVAAKYTGEQADQLRRAMAAWRRTGNLAKYQQDLTERMLKRDYEPEFIARICKQIEGFGEYGFPESHAASFALLVYLSAWLKRYEPAAFLAGLLNSQPLGFYSPSQLVQDARRHGVPVLPPDVTLSDWESTFERRGHEGQRISSGETCLRRQQGALSAQQFRDLSLRRFTVARTIRRAAKQLTARVFQSSKTYGARGPAVRIGMHLIKGFSQVAAERVMAARREAPFTDVDDLTRRAALTRRDLEALAAANALVSIAGHRREAWWAVTAQHAVPRLLRDAPIAEAPLALPQATESREIVDDYASIGLTLNRHPLALLRERLARQRFRTAAELAVCRHGTLARACGIVTVRQRPGTANGTVFVSIEDETGSINVIVWPALVEKQRKVLLGSSLLAVYGVLQRDDGVSTGGDSAGHVADANNAGNVKRKQKGEVIHLVAHRLEDHSDWLGELATASRDFH</sequence>
<evidence type="ECO:0000256" key="6">
    <source>
        <dbReference type="ARBA" id="ARBA00022679"/>
    </source>
</evidence>
<evidence type="ECO:0000313" key="16">
    <source>
        <dbReference type="EMBL" id="RKF39131.1"/>
    </source>
</evidence>
<dbReference type="PANTHER" id="PTHR32294:SF4">
    <property type="entry name" value="ERROR-PRONE DNA POLYMERASE"/>
    <property type="match status" value="1"/>
</dbReference>
<evidence type="ECO:0000256" key="12">
    <source>
        <dbReference type="ARBA" id="ARBA00049244"/>
    </source>
</evidence>
<dbReference type="GO" id="GO:0008408">
    <property type="term" value="F:3'-5' exonuclease activity"/>
    <property type="evidence" value="ECO:0007669"/>
    <property type="project" value="InterPro"/>
</dbReference>
<dbReference type="Pfam" id="PF02811">
    <property type="entry name" value="PHP"/>
    <property type="match status" value="1"/>
</dbReference>
<evidence type="ECO:0000256" key="5">
    <source>
        <dbReference type="ARBA" id="ARBA00022490"/>
    </source>
</evidence>
<evidence type="ECO:0000256" key="3">
    <source>
        <dbReference type="ARBA" id="ARBA00012417"/>
    </source>
</evidence>
<dbReference type="GO" id="GO:0006281">
    <property type="term" value="P:DNA repair"/>
    <property type="evidence" value="ECO:0007669"/>
    <property type="project" value="UniProtKB-UniRule"/>
</dbReference>
<name>A0A3R7HEX2_9BURK</name>
<dbReference type="Gene3D" id="1.10.150.870">
    <property type="match status" value="1"/>
</dbReference>
<dbReference type="SMART" id="SM00481">
    <property type="entry name" value="POLIIIAc"/>
    <property type="match status" value="1"/>
</dbReference>
<evidence type="ECO:0000256" key="4">
    <source>
        <dbReference type="ARBA" id="ARBA00017273"/>
    </source>
</evidence>
<evidence type="ECO:0000256" key="8">
    <source>
        <dbReference type="ARBA" id="ARBA00022705"/>
    </source>
</evidence>
<reference evidence="16 17" key="1">
    <citation type="submission" date="2016-07" db="EMBL/GenBank/DDBJ databases">
        <title>Genome analysis of Burkholderia fungorum ES3-20.</title>
        <authorList>
            <person name="Xu D."/>
            <person name="Yao R."/>
            <person name="Zheng S."/>
        </authorList>
    </citation>
    <scope>NUCLEOTIDE SEQUENCE [LARGE SCALE GENOMIC DNA]</scope>
    <source>
        <strain evidence="16 17">ES3-20</strain>
    </source>
</reference>
<dbReference type="InterPro" id="IPR016195">
    <property type="entry name" value="Pol/histidinol_Pase-like"/>
</dbReference>
<comment type="similarity">
    <text evidence="2 13">Belongs to the DNA polymerase type-C family. DnaE2 subfamily.</text>
</comment>
<comment type="catalytic activity">
    <reaction evidence="12 13">
        <text>DNA(n) + a 2'-deoxyribonucleoside 5'-triphosphate = DNA(n+1) + diphosphate</text>
        <dbReference type="Rhea" id="RHEA:22508"/>
        <dbReference type="Rhea" id="RHEA-COMP:17339"/>
        <dbReference type="Rhea" id="RHEA-COMP:17340"/>
        <dbReference type="ChEBI" id="CHEBI:33019"/>
        <dbReference type="ChEBI" id="CHEBI:61560"/>
        <dbReference type="ChEBI" id="CHEBI:173112"/>
        <dbReference type="EC" id="2.7.7.7"/>
    </reaction>
</comment>
<dbReference type="GO" id="GO:0006260">
    <property type="term" value="P:DNA replication"/>
    <property type="evidence" value="ECO:0007669"/>
    <property type="project" value="UniProtKB-KW"/>
</dbReference>
<dbReference type="SUPFAM" id="SSF89550">
    <property type="entry name" value="PHP domain-like"/>
    <property type="match status" value="1"/>
</dbReference>
<dbReference type="InterPro" id="IPR040982">
    <property type="entry name" value="DNA_pol3_finger"/>
</dbReference>
<feature type="compositionally biased region" description="Low complexity" evidence="14">
    <location>
        <begin position="114"/>
        <end position="142"/>
    </location>
</feature>
<dbReference type="Gene3D" id="3.20.20.140">
    <property type="entry name" value="Metal-dependent hydrolases"/>
    <property type="match status" value="1"/>
</dbReference>
<dbReference type="InterPro" id="IPR004805">
    <property type="entry name" value="DnaE2/DnaE/PolC"/>
</dbReference>
<dbReference type="CDD" id="cd04485">
    <property type="entry name" value="DnaE_OBF"/>
    <property type="match status" value="1"/>
</dbReference>
<dbReference type="AlphaFoldDB" id="A0A3R7HEX2"/>
<dbReference type="Proteomes" id="UP000283709">
    <property type="component" value="Unassembled WGS sequence"/>
</dbReference>
<keyword evidence="9 13" id="KW-0227">DNA damage</keyword>
<dbReference type="RefSeq" id="WP_120347014.1">
    <property type="nucleotide sequence ID" value="NZ_MCAS01000031.1"/>
</dbReference>